<dbReference type="GO" id="GO:0004540">
    <property type="term" value="F:RNA nuclease activity"/>
    <property type="evidence" value="ECO:0007669"/>
    <property type="project" value="InterPro"/>
</dbReference>
<keyword evidence="5" id="KW-0378">Hydrolase</keyword>
<comment type="caution">
    <text evidence="6">The sequence shown here is derived from an EMBL/GenBank/DDBJ whole genome shotgun (WGS) entry which is preliminary data.</text>
</comment>
<dbReference type="EMBL" id="LACI01001866">
    <property type="protein sequence ID" value="KJU83486.1"/>
    <property type="molecule type" value="Genomic_DNA"/>
</dbReference>
<dbReference type="PANTHER" id="PTHR34139:SF1">
    <property type="entry name" value="RNASE MJ1380-RELATED"/>
    <property type="match status" value="1"/>
</dbReference>
<evidence type="ECO:0000256" key="1">
    <source>
        <dbReference type="ARBA" id="ARBA00022553"/>
    </source>
</evidence>
<evidence type="ECO:0000313" key="7">
    <source>
        <dbReference type="Proteomes" id="UP000033423"/>
    </source>
</evidence>
<keyword evidence="3" id="KW-0540">Nuclease</keyword>
<dbReference type="Proteomes" id="UP000033423">
    <property type="component" value="Unassembled WGS sequence"/>
</dbReference>
<keyword evidence="7" id="KW-1185">Reference proteome</keyword>
<reference evidence="6 7" key="1">
    <citation type="submission" date="2015-02" db="EMBL/GenBank/DDBJ databases">
        <title>Single-cell genomics of uncultivated deep-branching MTB reveals a conserved set of magnetosome genes.</title>
        <authorList>
            <person name="Kolinko S."/>
            <person name="Richter M."/>
            <person name="Glockner F.O."/>
            <person name="Brachmann A."/>
            <person name="Schuler D."/>
        </authorList>
    </citation>
    <scope>NUCLEOTIDE SEQUENCE [LARGE SCALE GENOMIC DNA]</scope>
    <source>
        <strain evidence="6">TM-1</strain>
    </source>
</reference>
<evidence type="ECO:0000313" key="6">
    <source>
        <dbReference type="EMBL" id="KJU83486.1"/>
    </source>
</evidence>
<keyword evidence="4" id="KW-0547">Nucleotide-binding</keyword>
<protein>
    <submittedName>
        <fullName evidence="6">Protein containing DUF86</fullName>
    </submittedName>
</protein>
<dbReference type="GO" id="GO:0110001">
    <property type="term" value="C:toxin-antitoxin complex"/>
    <property type="evidence" value="ECO:0007669"/>
    <property type="project" value="InterPro"/>
</dbReference>
<keyword evidence="1" id="KW-0597">Phosphoprotein</keyword>
<evidence type="ECO:0000256" key="2">
    <source>
        <dbReference type="ARBA" id="ARBA00022649"/>
    </source>
</evidence>
<dbReference type="GO" id="GO:0000166">
    <property type="term" value="F:nucleotide binding"/>
    <property type="evidence" value="ECO:0007669"/>
    <property type="project" value="UniProtKB-KW"/>
</dbReference>
<evidence type="ECO:0000256" key="5">
    <source>
        <dbReference type="ARBA" id="ARBA00022801"/>
    </source>
</evidence>
<sequence>MSLAEFLGDQRTFDAVVRNIQIIGEAVKHIPKEVRQKHPEIEWTSIMGLRNIVIHEYFGIDKDIIWNICKNKAPEIIIRIQGMIT</sequence>
<dbReference type="GO" id="GO:0016787">
    <property type="term" value="F:hydrolase activity"/>
    <property type="evidence" value="ECO:0007669"/>
    <property type="project" value="UniProtKB-KW"/>
</dbReference>
<accession>A0A0F3GNM1</accession>
<keyword evidence="2" id="KW-1277">Toxin-antitoxin system</keyword>
<dbReference type="Pfam" id="PF01934">
    <property type="entry name" value="HepT-like"/>
    <property type="match status" value="1"/>
</dbReference>
<organism evidence="6 7">
    <name type="scientific">Candidatus Magnetobacterium bavaricum</name>
    <dbReference type="NCBI Taxonomy" id="29290"/>
    <lineage>
        <taxon>Bacteria</taxon>
        <taxon>Pseudomonadati</taxon>
        <taxon>Nitrospirota</taxon>
        <taxon>Thermodesulfovibrionia</taxon>
        <taxon>Thermodesulfovibrionales</taxon>
        <taxon>Candidatus Magnetobacteriaceae</taxon>
        <taxon>Candidatus Magnetobacterium</taxon>
    </lineage>
</organism>
<gene>
    <name evidence="6" type="ORF">MBAV_004319</name>
</gene>
<dbReference type="PANTHER" id="PTHR34139">
    <property type="entry name" value="UPF0331 PROTEIN MJ0127"/>
    <property type="match status" value="1"/>
</dbReference>
<dbReference type="AlphaFoldDB" id="A0A0F3GNM1"/>
<dbReference type="InterPro" id="IPR008201">
    <property type="entry name" value="HepT-like"/>
</dbReference>
<proteinExistence type="predicted"/>
<dbReference type="InterPro" id="IPR051813">
    <property type="entry name" value="HepT_RNase_toxin"/>
</dbReference>
<name>A0A0F3GNM1_9BACT</name>
<evidence type="ECO:0000256" key="3">
    <source>
        <dbReference type="ARBA" id="ARBA00022722"/>
    </source>
</evidence>
<evidence type="ECO:0000256" key="4">
    <source>
        <dbReference type="ARBA" id="ARBA00022741"/>
    </source>
</evidence>